<name>A0ABX9KIN9_9FUSO</name>
<comment type="caution">
    <text evidence="1">The sequence shown here is derived from an EMBL/GenBank/DDBJ whole genome shotgun (WGS) entry which is preliminary data.</text>
</comment>
<dbReference type="RefSeq" id="WP_114641777.1">
    <property type="nucleotide sequence ID" value="NZ_JAACIO010000007.1"/>
</dbReference>
<dbReference type="NCBIfam" id="TIGR01558">
    <property type="entry name" value="sm_term_P27"/>
    <property type="match status" value="1"/>
</dbReference>
<gene>
    <name evidence="1" type="ORF">DYH56_05070</name>
</gene>
<accession>A0ABX9KIN9</accession>
<evidence type="ECO:0000313" key="2">
    <source>
        <dbReference type="Proteomes" id="UP000263486"/>
    </source>
</evidence>
<dbReference type="Proteomes" id="UP000263486">
    <property type="component" value="Unassembled WGS sequence"/>
</dbReference>
<reference evidence="1 2" key="1">
    <citation type="submission" date="2018-08" db="EMBL/GenBank/DDBJ databases">
        <title>Draft genome sequence of Psychrilyobacter sp. strain SD5 isolated from Black Sea water.</title>
        <authorList>
            <person name="Yadav S."/>
            <person name="Villanueva L."/>
            <person name="Damste J.S.S."/>
        </authorList>
    </citation>
    <scope>NUCLEOTIDE SEQUENCE [LARGE SCALE GENOMIC DNA]</scope>
    <source>
        <strain evidence="1 2">SD5</strain>
    </source>
</reference>
<sequence>MGGRPAKSVGLLSSNISTEEYRARKDAEEKLKGRNDKIKPLKYLNKNAKKIFKTIVTELKESDILCNLDIYILSSCAVALDRIQSAEELLEENILNKEARIVQDTYMRQFFRLCNELCLSPQSRSKLANAAYQSMQEDNDPVLEALRGDD</sequence>
<dbReference type="Pfam" id="PF05119">
    <property type="entry name" value="Terminase_4"/>
    <property type="match status" value="1"/>
</dbReference>
<organism evidence="1 2">
    <name type="scientific">Psychrilyobacter piezotolerans</name>
    <dbReference type="NCBI Taxonomy" id="2293438"/>
    <lineage>
        <taxon>Bacteria</taxon>
        <taxon>Fusobacteriati</taxon>
        <taxon>Fusobacteriota</taxon>
        <taxon>Fusobacteriia</taxon>
        <taxon>Fusobacteriales</taxon>
        <taxon>Fusobacteriaceae</taxon>
        <taxon>Psychrilyobacter</taxon>
    </lineage>
</organism>
<dbReference type="EMBL" id="QUAJ01000006">
    <property type="protein sequence ID" value="REI42093.1"/>
    <property type="molecule type" value="Genomic_DNA"/>
</dbReference>
<proteinExistence type="predicted"/>
<dbReference type="InterPro" id="IPR006448">
    <property type="entry name" value="Phage_term_ssu_P27"/>
</dbReference>
<evidence type="ECO:0000313" key="1">
    <source>
        <dbReference type="EMBL" id="REI42093.1"/>
    </source>
</evidence>
<keyword evidence="2" id="KW-1185">Reference proteome</keyword>
<protein>
    <submittedName>
        <fullName evidence="1">Phage terminase small subunit P27 family</fullName>
    </submittedName>
</protein>